<name>K7SPX7_9GAMM</name>
<feature type="region of interest" description="Disordered" evidence="1">
    <location>
        <begin position="205"/>
        <end position="229"/>
    </location>
</feature>
<proteinExistence type="predicted"/>
<reference evidence="2" key="1">
    <citation type="journal article" date="2013" name="BMC Microbiol.">
        <title>Characterization of Halomonas sp. ZM3 isolated from the Zelazny Most post-flotation waste reservoir, with a special focus on its mobile DNA.</title>
        <authorList>
            <person name="Dziewit L."/>
            <person name="Pyzik A."/>
            <person name="Matlakowska R."/>
            <person name="Baj J."/>
            <person name="Szuplewska M."/>
            <person name="Bartosik D."/>
        </authorList>
    </citation>
    <scope>NUCLEOTIDE SEQUENCE</scope>
    <source>
        <strain evidence="2">ZM3</strain>
        <plasmid evidence="2">pZM3H1</plasmid>
    </source>
</reference>
<geneLocation type="plasmid" evidence="2">
    <name>pZM3H1</name>
</geneLocation>
<organism evidence="2">
    <name type="scientific">Halomonas sp. ZM3</name>
    <dbReference type="NCBI Taxonomy" id="1250400"/>
    <lineage>
        <taxon>Bacteria</taxon>
        <taxon>Pseudomonadati</taxon>
        <taxon>Pseudomonadota</taxon>
        <taxon>Gammaproteobacteria</taxon>
        <taxon>Oceanospirillales</taxon>
        <taxon>Halomonadaceae</taxon>
        <taxon>Halomonas</taxon>
    </lineage>
</organism>
<evidence type="ECO:0000313" key="2">
    <source>
        <dbReference type="EMBL" id="AFW03491.1"/>
    </source>
</evidence>
<keyword evidence="2" id="KW-0614">Plasmid</keyword>
<evidence type="ECO:0000256" key="1">
    <source>
        <dbReference type="SAM" id="MobiDB-lite"/>
    </source>
</evidence>
<dbReference type="AlphaFoldDB" id="K7SPX7"/>
<sequence length="242" mass="26842">MFEPVKAGLGDFLQGFYSEVVPTTKPLEEFVERGFPYCVAWAPTRMVDKAEEMLSQWQRNDTRQGPTRPPSLPVVLVGVARDWTPAEKSFTTQISDPVNVTFPQDPKQRLFRLRTVAGDIRTQVVIFASDEPTAHSLAAQFALYLDLPSRRCFPATYPFAALEHEYPAQIEVPDNPAMSIKTGNKNLTVLALNLTLKVTVPLFMAPNPGEPNDGQGVPGTDDPAGYPLVSKVDSREEAITWH</sequence>
<accession>K7SPX7</accession>
<dbReference type="EMBL" id="JX569338">
    <property type="protein sequence ID" value="AFW03491.1"/>
    <property type="molecule type" value="Genomic_DNA"/>
</dbReference>
<protein>
    <submittedName>
        <fullName evidence="2">Uncharacterized protein</fullName>
    </submittedName>
</protein>
<dbReference type="RefSeq" id="WP_015077954.1">
    <property type="nucleotide sequence ID" value="NC_019426.1"/>
</dbReference>